<dbReference type="InterPro" id="IPR001128">
    <property type="entry name" value="Cyt_P450"/>
</dbReference>
<keyword evidence="6" id="KW-0560">Oxidoreductase</keyword>
<proteinExistence type="inferred from homology"/>
<organism evidence="7 8">
    <name type="scientific">Diaporthe eres</name>
    <name type="common">Phomopsis oblonga</name>
    <dbReference type="NCBI Taxonomy" id="83184"/>
    <lineage>
        <taxon>Eukaryota</taxon>
        <taxon>Fungi</taxon>
        <taxon>Dikarya</taxon>
        <taxon>Ascomycota</taxon>
        <taxon>Pezizomycotina</taxon>
        <taxon>Sordariomycetes</taxon>
        <taxon>Sordariomycetidae</taxon>
        <taxon>Diaporthales</taxon>
        <taxon>Diaporthaceae</taxon>
        <taxon>Diaporthe</taxon>
        <taxon>Diaporthe eres species complex</taxon>
    </lineage>
</organism>
<accession>A0ABR1NSB1</accession>
<dbReference type="SUPFAM" id="SSF48264">
    <property type="entry name" value="Cytochrome P450"/>
    <property type="match status" value="1"/>
</dbReference>
<evidence type="ECO:0008006" key="9">
    <source>
        <dbReference type="Google" id="ProtNLM"/>
    </source>
</evidence>
<name>A0ABR1NSB1_DIAER</name>
<gene>
    <name evidence="7" type="ORF">SLS63_012067</name>
</gene>
<evidence type="ECO:0000256" key="1">
    <source>
        <dbReference type="ARBA" id="ARBA00001971"/>
    </source>
</evidence>
<dbReference type="PANTHER" id="PTHR24305">
    <property type="entry name" value="CYTOCHROME P450"/>
    <property type="match status" value="1"/>
</dbReference>
<dbReference type="InterPro" id="IPR050121">
    <property type="entry name" value="Cytochrome_P450_monoxygenase"/>
</dbReference>
<keyword evidence="5 6" id="KW-0408">Iron</keyword>
<evidence type="ECO:0000256" key="2">
    <source>
        <dbReference type="ARBA" id="ARBA00010617"/>
    </source>
</evidence>
<evidence type="ECO:0000256" key="6">
    <source>
        <dbReference type="RuleBase" id="RU000461"/>
    </source>
</evidence>
<sequence length="602" mass="68387">MWPIWILLLFAGPVFRLVSSVLSFAKNYSAAKKLGIPIVSSPVYSRSLPWMVLSPLIGPLLLKLPFGLGSWVRYNRYMWVLEEKASAFQEKGKMFVVVTPAKLQVYSVDLDVIRQVFLRKKDFERSPEACEEMPKLLTPSVTSAFGADWQRHRRITAPPFNESNMKIVWQESLTQAAGLTQWWLSHGEKGLRSSCSDTMTLALNVLAAAGLGYSWKYVPVGQDGEDGDEFSAHYRDNLALLLTSIRLLSTTPKWMYELGPDRVKYLPKLFRDHVLAAQAFKKQMRQLVEERKVEVAAGRANENIFLNAMIAKSDEMRQEKAAKPSRAGGEFSDMDSGLAGGLSDDEIFANMFDYNIAGHETTAHSLNYCFHILSVEPELQDWIQEEVDHIYGDSALDSSTLEYEQYFYRLKRCLALMYEMLRLYSPVVEMEKDVLGEGQTLRVDGGTIFIPKGSEIHMSNLAVHMLPEYWGADSDEFRPTRWIRSAPASSESADVSDSETKASKIGEILDSEEVAPPPVAKESFFPWSLGARNCPGKKFAQVEFVAVMSYVLRLYRVEAIPLKGETLEDTRKRIWDWTQESKAEVTINFREPEKYALRLVRR</sequence>
<dbReference type="PRINTS" id="PR00385">
    <property type="entry name" value="P450"/>
</dbReference>
<keyword evidence="3 6" id="KW-0349">Heme</keyword>
<dbReference type="PRINTS" id="PR00463">
    <property type="entry name" value="EP450I"/>
</dbReference>
<dbReference type="InterPro" id="IPR036396">
    <property type="entry name" value="Cyt_P450_sf"/>
</dbReference>
<evidence type="ECO:0000256" key="4">
    <source>
        <dbReference type="ARBA" id="ARBA00022723"/>
    </source>
</evidence>
<dbReference type="Proteomes" id="UP001430848">
    <property type="component" value="Unassembled WGS sequence"/>
</dbReference>
<protein>
    <recommendedName>
        <fullName evidence="9">Cytochrome P450</fullName>
    </recommendedName>
</protein>
<evidence type="ECO:0000256" key="5">
    <source>
        <dbReference type="ARBA" id="ARBA00023004"/>
    </source>
</evidence>
<dbReference type="PANTHER" id="PTHR24305:SF166">
    <property type="entry name" value="CYTOCHROME P450 12A4, MITOCHONDRIAL-RELATED"/>
    <property type="match status" value="1"/>
</dbReference>
<evidence type="ECO:0000313" key="8">
    <source>
        <dbReference type="Proteomes" id="UP001430848"/>
    </source>
</evidence>
<dbReference type="Pfam" id="PF00067">
    <property type="entry name" value="p450"/>
    <property type="match status" value="1"/>
</dbReference>
<keyword evidence="8" id="KW-1185">Reference proteome</keyword>
<dbReference type="InterPro" id="IPR017972">
    <property type="entry name" value="Cyt_P450_CS"/>
</dbReference>
<reference evidence="7 8" key="1">
    <citation type="submission" date="2024-02" db="EMBL/GenBank/DDBJ databases">
        <title>De novo assembly and annotation of 12 fungi associated with fruit tree decline syndrome in Ontario, Canada.</title>
        <authorList>
            <person name="Sulman M."/>
            <person name="Ellouze W."/>
            <person name="Ilyukhin E."/>
        </authorList>
    </citation>
    <scope>NUCLEOTIDE SEQUENCE [LARGE SCALE GENOMIC DNA]</scope>
    <source>
        <strain evidence="7 8">M169</strain>
    </source>
</reference>
<keyword evidence="4 6" id="KW-0479">Metal-binding</keyword>
<comment type="similarity">
    <text evidence="2 6">Belongs to the cytochrome P450 family.</text>
</comment>
<dbReference type="InterPro" id="IPR002401">
    <property type="entry name" value="Cyt_P450_E_grp-I"/>
</dbReference>
<dbReference type="EMBL" id="JAKNSF020000126">
    <property type="protein sequence ID" value="KAK7713545.1"/>
    <property type="molecule type" value="Genomic_DNA"/>
</dbReference>
<evidence type="ECO:0000256" key="3">
    <source>
        <dbReference type="ARBA" id="ARBA00022617"/>
    </source>
</evidence>
<evidence type="ECO:0000313" key="7">
    <source>
        <dbReference type="EMBL" id="KAK7713545.1"/>
    </source>
</evidence>
<keyword evidence="6" id="KW-0503">Monooxygenase</keyword>
<comment type="caution">
    <text evidence="7">The sequence shown here is derived from an EMBL/GenBank/DDBJ whole genome shotgun (WGS) entry which is preliminary data.</text>
</comment>
<dbReference type="PROSITE" id="PS00086">
    <property type="entry name" value="CYTOCHROME_P450"/>
    <property type="match status" value="1"/>
</dbReference>
<comment type="cofactor">
    <cofactor evidence="1">
        <name>heme</name>
        <dbReference type="ChEBI" id="CHEBI:30413"/>
    </cofactor>
</comment>
<dbReference type="Gene3D" id="1.10.630.10">
    <property type="entry name" value="Cytochrome P450"/>
    <property type="match status" value="1"/>
</dbReference>